<dbReference type="EC" id="1.-.-.-" evidence="3"/>
<dbReference type="AlphaFoldDB" id="A0A1Y5NZ72"/>
<dbReference type="PANTHER" id="PTHR43669:SF3">
    <property type="entry name" value="ALCOHOL DEHYDROGENASE, PUTATIVE (AFU_ORTHOLOGUE AFUA_3G03445)-RELATED"/>
    <property type="match status" value="1"/>
</dbReference>
<sequence>MSGRHVLVAGATGAIGRVIAQDLAAHGHRVVVHCHRRRDLADGILATLSGTGHTVMPVDLAEATAVEAAVRRLESDGGPIDDVVNAAWPTVPSATVAAATPGDLSAAMAGATAHATLCRATLPSLRRSRGALVFLGGALATRLHAGLGLYGAGKAAATVLTHVLALEEGAAGVRANVISLGRVATEPEADLAETDPVFASLDEIGDLRRVLPLPTPADVAALVRWLLSSESAAVTGQTLTLAGGERV</sequence>
<dbReference type="EMBL" id="FLQR01000006">
    <property type="protein sequence ID" value="SBS71742.1"/>
    <property type="molecule type" value="Genomic_DNA"/>
</dbReference>
<organism evidence="3">
    <name type="scientific">uncultured Microbacterium sp</name>
    <dbReference type="NCBI Taxonomy" id="191216"/>
    <lineage>
        <taxon>Bacteria</taxon>
        <taxon>Bacillati</taxon>
        <taxon>Actinomycetota</taxon>
        <taxon>Actinomycetes</taxon>
        <taxon>Micrococcales</taxon>
        <taxon>Microbacteriaceae</taxon>
        <taxon>Microbacterium</taxon>
        <taxon>environmental samples</taxon>
    </lineage>
</organism>
<dbReference type="CDD" id="cd05233">
    <property type="entry name" value="SDR_c"/>
    <property type="match status" value="1"/>
</dbReference>
<dbReference type="SUPFAM" id="SSF51735">
    <property type="entry name" value="NAD(P)-binding Rossmann-fold domains"/>
    <property type="match status" value="1"/>
</dbReference>
<evidence type="ECO:0000313" key="3">
    <source>
        <dbReference type="EMBL" id="SBS71742.1"/>
    </source>
</evidence>
<comment type="similarity">
    <text evidence="1">Belongs to the short-chain dehydrogenases/reductases (SDR) family.</text>
</comment>
<dbReference type="Pfam" id="PF13561">
    <property type="entry name" value="adh_short_C2"/>
    <property type="match status" value="1"/>
</dbReference>
<protein>
    <submittedName>
        <fullName evidence="3">Putative enzyme</fullName>
        <ecNumber evidence="3">1.-.-.-</ecNumber>
    </submittedName>
</protein>
<dbReference type="InterPro" id="IPR002347">
    <property type="entry name" value="SDR_fam"/>
</dbReference>
<dbReference type="PRINTS" id="PR00081">
    <property type="entry name" value="GDHRDH"/>
</dbReference>
<keyword evidence="2 3" id="KW-0560">Oxidoreductase</keyword>
<name>A0A1Y5NZ72_9MICO</name>
<evidence type="ECO:0000256" key="1">
    <source>
        <dbReference type="ARBA" id="ARBA00006484"/>
    </source>
</evidence>
<accession>A0A1Y5NZ72</accession>
<gene>
    <name evidence="3" type="ORF">MIPYR_20193</name>
</gene>
<reference evidence="3" key="1">
    <citation type="submission" date="2016-03" db="EMBL/GenBank/DDBJ databases">
        <authorList>
            <person name="Ploux O."/>
        </authorList>
    </citation>
    <scope>NUCLEOTIDE SEQUENCE</scope>
    <source>
        <strain evidence="3">UC1</strain>
    </source>
</reference>
<dbReference type="PANTHER" id="PTHR43669">
    <property type="entry name" value="5-KETO-D-GLUCONATE 5-REDUCTASE"/>
    <property type="match status" value="1"/>
</dbReference>
<dbReference type="RefSeq" id="WP_295574806.1">
    <property type="nucleotide sequence ID" value="NZ_FLQR01000006.1"/>
</dbReference>
<dbReference type="GO" id="GO:0016491">
    <property type="term" value="F:oxidoreductase activity"/>
    <property type="evidence" value="ECO:0007669"/>
    <property type="project" value="UniProtKB-KW"/>
</dbReference>
<proteinExistence type="inferred from homology"/>
<evidence type="ECO:0000256" key="2">
    <source>
        <dbReference type="ARBA" id="ARBA00023002"/>
    </source>
</evidence>
<dbReference type="InterPro" id="IPR036291">
    <property type="entry name" value="NAD(P)-bd_dom_sf"/>
</dbReference>
<dbReference type="Gene3D" id="3.40.50.720">
    <property type="entry name" value="NAD(P)-binding Rossmann-like Domain"/>
    <property type="match status" value="1"/>
</dbReference>